<feature type="coiled-coil region" evidence="1">
    <location>
        <begin position="105"/>
        <end position="132"/>
    </location>
</feature>
<evidence type="ECO:0000313" key="3">
    <source>
        <dbReference type="EMBL" id="QHU16862.1"/>
    </source>
</evidence>
<feature type="region of interest" description="Disordered" evidence="2">
    <location>
        <begin position="303"/>
        <end position="340"/>
    </location>
</feature>
<name>A0A6C0KFT0_9ZZZZ</name>
<protein>
    <submittedName>
        <fullName evidence="3">Uncharacterized protein</fullName>
    </submittedName>
</protein>
<organism evidence="3">
    <name type="scientific">viral metagenome</name>
    <dbReference type="NCBI Taxonomy" id="1070528"/>
    <lineage>
        <taxon>unclassified sequences</taxon>
        <taxon>metagenomes</taxon>
        <taxon>organismal metagenomes</taxon>
    </lineage>
</organism>
<feature type="compositionally biased region" description="Polar residues" evidence="2">
    <location>
        <begin position="315"/>
        <end position="331"/>
    </location>
</feature>
<keyword evidence="1" id="KW-0175">Coiled coil</keyword>
<evidence type="ECO:0000256" key="1">
    <source>
        <dbReference type="SAM" id="Coils"/>
    </source>
</evidence>
<dbReference type="AlphaFoldDB" id="A0A6C0KFT0"/>
<sequence length="340" mass="39053">MNLNATTTTTTTQPQPAPEILMDGIITSLKLLSDRYQAYYEPAFAIKNGISRSFRNLFPEADSTVLNSIIYNDGDHTSTINDLHQGYDLSIQYVEQYMRLVSRECHHIKRKLQKQKDNLNRVVEEKRKALMDEAIYNAGAEEREQQVLVRIQKLPDDLIRVIAGYAYTPTVRSLVLELKYDFAELLPKLNVKQTKALYYRFKQVNEPVAKGLEKYRKEVYGMIDFGSKWASMTKSDGSMTKKEHFIDKILLVMDKLKNLSHSSARFHNAKNMHRLVSKGLIENYKLLIYASKRFAPVPRAIPPAKITKQRKPRKTAQTTHPASAEQAQQPSLEFIDLTNA</sequence>
<dbReference type="EMBL" id="MN740891">
    <property type="protein sequence ID" value="QHU16862.1"/>
    <property type="molecule type" value="Genomic_DNA"/>
</dbReference>
<evidence type="ECO:0000256" key="2">
    <source>
        <dbReference type="SAM" id="MobiDB-lite"/>
    </source>
</evidence>
<accession>A0A6C0KFT0</accession>
<proteinExistence type="predicted"/>
<reference evidence="3" key="1">
    <citation type="journal article" date="2020" name="Nature">
        <title>Giant virus diversity and host interactions through global metagenomics.</title>
        <authorList>
            <person name="Schulz F."/>
            <person name="Roux S."/>
            <person name="Paez-Espino D."/>
            <person name="Jungbluth S."/>
            <person name="Walsh D.A."/>
            <person name="Denef V.J."/>
            <person name="McMahon K.D."/>
            <person name="Konstantinidis K.T."/>
            <person name="Eloe-Fadrosh E.A."/>
            <person name="Kyrpides N.C."/>
            <person name="Woyke T."/>
        </authorList>
    </citation>
    <scope>NUCLEOTIDE SEQUENCE</scope>
    <source>
        <strain evidence="3">GVMAG-S-3300012000-53</strain>
    </source>
</reference>